<organism evidence="6 7">
    <name type="scientific">Naumovozyma castellii</name>
    <name type="common">Yeast</name>
    <name type="synonym">Saccharomyces castellii</name>
    <dbReference type="NCBI Taxonomy" id="27288"/>
    <lineage>
        <taxon>Eukaryota</taxon>
        <taxon>Fungi</taxon>
        <taxon>Dikarya</taxon>
        <taxon>Ascomycota</taxon>
        <taxon>Saccharomycotina</taxon>
        <taxon>Saccharomycetes</taxon>
        <taxon>Saccharomycetales</taxon>
        <taxon>Saccharomycetaceae</taxon>
        <taxon>Naumovozyma</taxon>
    </lineage>
</organism>
<name>G0VA16_NAUCA</name>
<evidence type="ECO:0000256" key="5">
    <source>
        <dbReference type="HAMAP-Rule" id="MF_03190"/>
    </source>
</evidence>
<dbReference type="OMA" id="LASRWWD"/>
<dbReference type="Pfam" id="PF13489">
    <property type="entry name" value="Methyltransf_23"/>
    <property type="match status" value="1"/>
</dbReference>
<keyword evidence="5" id="KW-0999">Mitochondrion inner membrane</keyword>
<dbReference type="PANTHER" id="PTHR43464:SF19">
    <property type="entry name" value="UBIQUINONE BIOSYNTHESIS O-METHYLTRANSFERASE, MITOCHONDRIAL"/>
    <property type="match status" value="1"/>
</dbReference>
<dbReference type="NCBIfam" id="TIGR01983">
    <property type="entry name" value="UbiG"/>
    <property type="match status" value="1"/>
</dbReference>
<comment type="subcellular location">
    <subcellularLocation>
        <location evidence="5">Mitochondrion inner membrane</location>
        <topology evidence="5">Peripheral membrane protein</topology>
        <orientation evidence="5">Matrix side</orientation>
    </subcellularLocation>
</comment>
<keyword evidence="7" id="KW-1185">Reference proteome</keyword>
<evidence type="ECO:0000256" key="4">
    <source>
        <dbReference type="ARBA" id="ARBA00022691"/>
    </source>
</evidence>
<dbReference type="GO" id="GO:0031314">
    <property type="term" value="C:extrinsic component of mitochondrial inner membrane"/>
    <property type="evidence" value="ECO:0007669"/>
    <property type="project" value="UniProtKB-UniRule"/>
</dbReference>
<evidence type="ECO:0000256" key="1">
    <source>
        <dbReference type="ARBA" id="ARBA00022603"/>
    </source>
</evidence>
<reference key="2">
    <citation type="submission" date="2011-08" db="EMBL/GenBank/DDBJ databases">
        <title>Genome sequence of Naumovozyma castellii.</title>
        <authorList>
            <person name="Gordon J.L."/>
            <person name="Armisen D."/>
            <person name="Proux-Wera E."/>
            <person name="OhEigeartaigh S.S."/>
            <person name="Byrne K.P."/>
            <person name="Wolfe K.H."/>
        </authorList>
    </citation>
    <scope>NUCLEOTIDE SEQUENCE</scope>
    <source>
        <strain>Type strain:CBS 4309</strain>
    </source>
</reference>
<dbReference type="RefSeq" id="XP_003674874.1">
    <property type="nucleotide sequence ID" value="XM_003674826.1"/>
</dbReference>
<comment type="similarity">
    <text evidence="5">Belongs to the class I-like SAM-binding methyltransferase superfamily. UbiG/COQ3 family.</text>
</comment>
<protein>
    <recommendedName>
        <fullName evidence="5">Ubiquinone biosynthesis O-methyltransferase, mitochondrial</fullName>
    </recommendedName>
    <alternativeName>
        <fullName evidence="5">3,4-dihydroxy-5-hexaprenylbenzoate methyltransferase</fullName>
    </alternativeName>
    <alternativeName>
        <fullName evidence="5">3-demethylubiquinol 3-O-methyltransferase</fullName>
    </alternativeName>
    <alternativeName>
        <fullName evidence="5">3-demethylubiquinone 3-O-methyltransferase</fullName>
    </alternativeName>
    <alternativeName>
        <fullName evidence="5">3-demethylubiquinone-6 3-O-methyltransferase</fullName>
    </alternativeName>
    <alternativeName>
        <fullName evidence="5">Hexaprenyldihydroxybenzoate methyltransferase</fullName>
    </alternativeName>
    <alternativeName>
        <fullName evidence="5">Polyprenyldihydroxybenzoate methyltransferase</fullName>
        <shortName evidence="5">DHHB methyltransferase</shortName>
        <shortName evidence="5">DHHB-MT</shortName>
        <shortName evidence="5">DHHB-MTase</shortName>
        <ecNumber evidence="5">2.1.1.-</ecNumber>
        <ecNumber evidence="5">2.1.1.114</ecNumber>
        <ecNumber evidence="5">2.1.1.64</ecNumber>
    </alternativeName>
</protein>
<dbReference type="InterPro" id="IPR010233">
    <property type="entry name" value="UbiG_MeTrfase"/>
</dbReference>
<dbReference type="eggNOG" id="KOG1270">
    <property type="taxonomic scope" value="Eukaryota"/>
</dbReference>
<dbReference type="STRING" id="1064592.G0VA16"/>
<feature type="binding site" evidence="5">
    <location>
        <position position="206"/>
    </location>
    <ligand>
        <name>Mg(2+)</name>
        <dbReference type="ChEBI" id="CHEBI:18420"/>
    </ligand>
</feature>
<dbReference type="GO" id="GO:0120537">
    <property type="term" value="F:3-demethylubiquinone 3-O-methyltransferase activity"/>
    <property type="evidence" value="ECO:0007669"/>
    <property type="project" value="RHEA"/>
</dbReference>
<dbReference type="InterPro" id="IPR029063">
    <property type="entry name" value="SAM-dependent_MTases_sf"/>
</dbReference>
<dbReference type="InParanoid" id="G0VA16"/>
<dbReference type="EC" id="2.1.1.64" evidence="5"/>
<comment type="function">
    <text evidence="5">O-methyltransferase required for two non-consecutive steps during ubiquinone biosynthesis. Catalyzes the 2 O-methylation of 3,4-dihydroxy-5-(all-trans-polyprenyl)benzoic acid into 4-hydroxy-3-methoxy-5-(all-trans-polyprenyl)benzoic acid. Also catalyzes the last step of ubiquinone biosynthesis by mediating methylation of 3-demethylubiquinone into ubiquinone. Also able to mediate the methylation of 3-demethylubiquinol into ubiquinol.</text>
</comment>
<reference evidence="6 7" key="1">
    <citation type="journal article" date="2011" name="Proc. Natl. Acad. Sci. U.S.A.">
        <title>Evolutionary erosion of yeast sex chromosomes by mating-type switching accidents.</title>
        <authorList>
            <person name="Gordon J.L."/>
            <person name="Armisen D."/>
            <person name="Proux-Wera E."/>
            <person name="Oheigeartaigh S.S."/>
            <person name="Byrne K.P."/>
            <person name="Wolfe K.H."/>
        </authorList>
    </citation>
    <scope>NUCLEOTIDE SEQUENCE [LARGE SCALE GENOMIC DNA]</scope>
    <source>
        <strain evidence="7">ATCC 76901 / BCRC 22586 / CBS 4309 / NBRC 1992 / NRRL Y-12630</strain>
    </source>
</reference>
<dbReference type="AlphaFoldDB" id="G0VA16"/>
<keyword evidence="5" id="KW-0460">Magnesium</keyword>
<evidence type="ECO:0000256" key="2">
    <source>
        <dbReference type="ARBA" id="ARBA00022679"/>
    </source>
</evidence>
<feature type="binding site" evidence="5">
    <location>
        <position position="158"/>
    </location>
    <ligand>
        <name>S-adenosyl-L-methionine</name>
        <dbReference type="ChEBI" id="CHEBI:59789"/>
    </ligand>
</feature>
<keyword evidence="1 5" id="KW-0489">Methyltransferase</keyword>
<feature type="binding site" evidence="5">
    <location>
        <position position="201"/>
    </location>
    <ligand>
        <name>S-adenosyl-L-methionine</name>
        <dbReference type="ChEBI" id="CHEBI:59789"/>
    </ligand>
</feature>
<dbReference type="CDD" id="cd02440">
    <property type="entry name" value="AdoMet_MTases"/>
    <property type="match status" value="1"/>
</dbReference>
<feature type="binding site" evidence="5">
    <location>
        <position position="205"/>
    </location>
    <ligand>
        <name>Mg(2+)</name>
        <dbReference type="ChEBI" id="CHEBI:18420"/>
    </ligand>
</feature>
<dbReference type="SUPFAM" id="SSF53335">
    <property type="entry name" value="S-adenosyl-L-methionine-dependent methyltransferases"/>
    <property type="match status" value="1"/>
</dbReference>
<dbReference type="HAMAP" id="MF_00472">
    <property type="entry name" value="UbiG"/>
    <property type="match status" value="1"/>
</dbReference>
<keyword evidence="5" id="KW-0472">Membrane</keyword>
<dbReference type="HOGENOM" id="CLU_042432_3_0_1"/>
<comment type="cofactor">
    <cofactor evidence="5">
        <name>Mg(2+)</name>
        <dbReference type="ChEBI" id="CHEBI:18420"/>
    </cofactor>
</comment>
<keyword evidence="4 5" id="KW-0949">S-adenosyl-L-methionine</keyword>
<evidence type="ECO:0000313" key="6">
    <source>
        <dbReference type="EMBL" id="CCC68501.1"/>
    </source>
</evidence>
<dbReference type="KEGG" id="ncs:NCAS_0B04170"/>
<dbReference type="Gene3D" id="3.40.50.150">
    <property type="entry name" value="Vaccinia Virus protein VP39"/>
    <property type="match status" value="1"/>
</dbReference>
<keyword evidence="5" id="KW-0496">Mitochondrion</keyword>
<dbReference type="FunCoup" id="G0VA16">
    <property type="interactions" value="361"/>
</dbReference>
<comment type="pathway">
    <text evidence="5">Cofactor biosynthesis; ubiquinone biosynthesis.</text>
</comment>
<keyword evidence="3 5" id="KW-0831">Ubiquinone biosynthesis</keyword>
<dbReference type="GeneID" id="96902060"/>
<dbReference type="EC" id="2.1.1.-" evidence="5"/>
<evidence type="ECO:0000313" key="7">
    <source>
        <dbReference type="Proteomes" id="UP000001640"/>
    </source>
</evidence>
<dbReference type="GO" id="GO:0061542">
    <property type="term" value="F:3-demethylubiquinol 3-O-methyltransferase activity"/>
    <property type="evidence" value="ECO:0007669"/>
    <property type="project" value="UniProtKB-UniRule"/>
</dbReference>
<dbReference type="OrthoDB" id="3265906at2759"/>
<feature type="binding site" evidence="5">
    <location>
        <position position="202"/>
    </location>
    <ligand>
        <name>Mg(2+)</name>
        <dbReference type="ChEBI" id="CHEBI:18420"/>
    </ligand>
</feature>
<dbReference type="Proteomes" id="UP000001640">
    <property type="component" value="Chromosome 2"/>
</dbReference>
<feature type="binding site" evidence="5">
    <location>
        <position position="135"/>
    </location>
    <ligand>
        <name>S-adenosyl-L-methionine</name>
        <dbReference type="ChEBI" id="CHEBI:59789"/>
    </ligand>
</feature>
<dbReference type="PANTHER" id="PTHR43464">
    <property type="entry name" value="METHYLTRANSFERASE"/>
    <property type="match status" value="1"/>
</dbReference>
<evidence type="ECO:0000256" key="3">
    <source>
        <dbReference type="ARBA" id="ARBA00022688"/>
    </source>
</evidence>
<comment type="catalytic activity">
    <reaction evidence="5">
        <text>a 3,4-dihydroxy-5-(all-trans-polyprenyl)benzoate + S-adenosyl-L-methionine = a 4-hydroxy-3-methoxy-5-(all-trans-polyprenyl)benzoate + S-adenosyl-L-homocysteine + H(+)</text>
        <dbReference type="Rhea" id="RHEA:44452"/>
        <dbReference type="Rhea" id="RHEA-COMP:10930"/>
        <dbReference type="Rhea" id="RHEA-COMP:10931"/>
        <dbReference type="ChEBI" id="CHEBI:15378"/>
        <dbReference type="ChEBI" id="CHEBI:57856"/>
        <dbReference type="ChEBI" id="CHEBI:59789"/>
        <dbReference type="ChEBI" id="CHEBI:64694"/>
        <dbReference type="ChEBI" id="CHEBI:84443"/>
        <dbReference type="EC" id="2.1.1.114"/>
    </reaction>
</comment>
<accession>G0VA16</accession>
<feature type="binding site" evidence="5">
    <location>
        <position position="65"/>
    </location>
    <ligand>
        <name>S-adenosyl-L-methionine</name>
        <dbReference type="ChEBI" id="CHEBI:59789"/>
    </ligand>
</feature>
<comment type="subunit">
    <text evidence="5">Component of a multi-subunit COQ enzyme complex, composed of at least COQ3, COQ4, COQ5, COQ6, COQ7 and COQ9.</text>
</comment>
<comment type="catalytic activity">
    <reaction evidence="5">
        <text>a 3-demethylubiquinone + S-adenosyl-L-methionine = a ubiquinone + S-adenosyl-L-homocysteine</text>
        <dbReference type="Rhea" id="RHEA:81215"/>
        <dbReference type="Rhea" id="RHEA-COMP:9565"/>
        <dbReference type="Rhea" id="RHEA-COMP:19654"/>
        <dbReference type="ChEBI" id="CHEBI:16389"/>
        <dbReference type="ChEBI" id="CHEBI:57856"/>
        <dbReference type="ChEBI" id="CHEBI:59789"/>
        <dbReference type="ChEBI" id="CHEBI:231825"/>
    </reaction>
</comment>
<proteinExistence type="inferred from homology"/>
<keyword evidence="2 5" id="KW-0808">Transferase</keyword>
<dbReference type="UniPathway" id="UPA00232"/>
<sequence>MMICNVKCAVPTLLKRSFSSTIVIRNSVVTTGATSDEVSHFKDLAPTWWDVNGSQAILHRMNLSRLDFIQRTLRNSIPLTSGKPVEEGKEEDIYVPGFNYKEFFPEQVTEAVRDDINDSVNAHLKNMKLTVLDVGCGGGILSESLGRLPFIKHVTGIDLTPECITVAKGHSQLDPMLKGKISYQLKSLESTKGKFDMITCFEMLEHVDQPMEILNHSWKRLNEDGILFLSTINKSLVSWFTTIFVAEDILRLVPRGTHHVNKFVNAKDILRWFQNNRMGEFELLDLKGVMYIPTKGWCEHNCSDVGNYFMAIRKIKTKNNNSV</sequence>
<dbReference type="EMBL" id="HE576753">
    <property type="protein sequence ID" value="CCC68501.1"/>
    <property type="molecule type" value="Genomic_DNA"/>
</dbReference>
<dbReference type="GO" id="GO:0010420">
    <property type="term" value="F:polyprenyldihydroxybenzoate methyltransferase activity"/>
    <property type="evidence" value="ECO:0007669"/>
    <property type="project" value="UniProtKB-UniRule"/>
</dbReference>
<keyword evidence="5" id="KW-0479">Metal-binding</keyword>
<gene>
    <name evidence="6" type="primary">NCAS0B04170</name>
    <name evidence="5" type="synonym">COQ3</name>
    <name evidence="6" type="ordered locus">NCAS_0B04170</name>
</gene>
<comment type="catalytic activity">
    <reaction evidence="5">
        <text>a 3-demethylubiquinol + S-adenosyl-L-methionine = a ubiquinol + S-adenosyl-L-homocysteine + H(+)</text>
        <dbReference type="Rhea" id="RHEA:44380"/>
        <dbReference type="Rhea" id="RHEA-COMP:9566"/>
        <dbReference type="Rhea" id="RHEA-COMP:10914"/>
        <dbReference type="ChEBI" id="CHEBI:15378"/>
        <dbReference type="ChEBI" id="CHEBI:17976"/>
        <dbReference type="ChEBI" id="CHEBI:57856"/>
        <dbReference type="ChEBI" id="CHEBI:59789"/>
        <dbReference type="ChEBI" id="CHEBI:84422"/>
        <dbReference type="EC" id="2.1.1.64"/>
    </reaction>
</comment>
<dbReference type="GO" id="GO:0032259">
    <property type="term" value="P:methylation"/>
    <property type="evidence" value="ECO:0007669"/>
    <property type="project" value="UniProtKB-KW"/>
</dbReference>
<dbReference type="EC" id="2.1.1.114" evidence="5"/>
<dbReference type="GO" id="GO:0046872">
    <property type="term" value="F:metal ion binding"/>
    <property type="evidence" value="ECO:0007669"/>
    <property type="project" value="UniProtKB-KW"/>
</dbReference>